<gene>
    <name evidence="1" type="primary">Contig16756.g17850</name>
    <name evidence="1" type="ORF">STYLEM_7945</name>
</gene>
<dbReference type="InParanoid" id="A0A078A9L2"/>
<dbReference type="OrthoDB" id="10455832at2759"/>
<evidence type="ECO:0000313" key="2">
    <source>
        <dbReference type="Proteomes" id="UP000039865"/>
    </source>
</evidence>
<name>A0A078A9L2_STYLE</name>
<sequence>MVMQEYEWQMDTKIEQVSVNLQNKMLEIDKNYCEDLYKSTINAPIVVSWARAMKVYKREDFMKEIYPKIAQRKKFGTLSHQNVFKDAKDTQQKVNILDVRLNVLTFLRTFGSAARDIWKKDTRLQELSSIILKAALDSKFDQRLGEFQIIDNFRVNMMKVKREFRLIAIDKTTETNGFLIVTHKKMVKEAVYKGMEDLRFLCRARNVDQMYAFATNMYEWQILYYNRLRELNDEKDFFQITMVIMI</sequence>
<proteinExistence type="predicted"/>
<accession>A0A078A9L2</accession>
<evidence type="ECO:0000313" key="1">
    <source>
        <dbReference type="EMBL" id="CDW78960.1"/>
    </source>
</evidence>
<dbReference type="EMBL" id="CCKQ01007571">
    <property type="protein sequence ID" value="CDW78960.1"/>
    <property type="molecule type" value="Genomic_DNA"/>
</dbReference>
<protein>
    <submittedName>
        <fullName evidence="1">Uncharacterized protein</fullName>
    </submittedName>
</protein>
<keyword evidence="2" id="KW-1185">Reference proteome</keyword>
<dbReference type="Proteomes" id="UP000039865">
    <property type="component" value="Unassembled WGS sequence"/>
</dbReference>
<organism evidence="1 2">
    <name type="scientific">Stylonychia lemnae</name>
    <name type="common">Ciliate</name>
    <dbReference type="NCBI Taxonomy" id="5949"/>
    <lineage>
        <taxon>Eukaryota</taxon>
        <taxon>Sar</taxon>
        <taxon>Alveolata</taxon>
        <taxon>Ciliophora</taxon>
        <taxon>Intramacronucleata</taxon>
        <taxon>Spirotrichea</taxon>
        <taxon>Stichotrichia</taxon>
        <taxon>Sporadotrichida</taxon>
        <taxon>Oxytrichidae</taxon>
        <taxon>Stylonychinae</taxon>
        <taxon>Stylonychia</taxon>
    </lineage>
</organism>
<reference evidence="1 2" key="1">
    <citation type="submission" date="2014-06" db="EMBL/GenBank/DDBJ databases">
        <authorList>
            <person name="Swart Estienne"/>
        </authorList>
    </citation>
    <scope>NUCLEOTIDE SEQUENCE [LARGE SCALE GENOMIC DNA]</scope>
    <source>
        <strain evidence="1 2">130c</strain>
    </source>
</reference>
<dbReference type="AlphaFoldDB" id="A0A078A9L2"/>